<reference evidence="2" key="1">
    <citation type="submission" date="2012-02" db="EMBL/GenBank/DDBJ databases">
        <title>Complete genome sequence of Rickettsia australis strain Cutlack.</title>
        <authorList>
            <person name="Johnson S.L."/>
            <person name="Munk A.C."/>
            <person name="Han S."/>
            <person name="Bruce D.C."/>
            <person name="Dasch G.A."/>
        </authorList>
    </citation>
    <scope>NUCLEOTIDE SEQUENCE [LARGE SCALE GENOMIC DNA]</scope>
    <source>
        <strain evidence="2">Cutlack</strain>
    </source>
</reference>
<sequence length="106" mass="12171">MPSRKYHETWNFKITKKKKITRLKISKLINVFKSCVGKGSNTKECKTVPDVFHDLCVSINNSLNNKNSKDVSFDTVDSQENKSTLYHVTDLADLKELLQKNIDPNI</sequence>
<gene>
    <name evidence="1" type="ordered locus">MC5_05250</name>
</gene>
<keyword evidence="2" id="KW-1185">Reference proteome</keyword>
<dbReference type="OrthoDB" id="9996344at2"/>
<protein>
    <submittedName>
        <fullName evidence="1">Ankyrin repeat protein</fullName>
    </submittedName>
</protein>
<dbReference type="Proteomes" id="UP000007589">
    <property type="component" value="Chromosome"/>
</dbReference>
<dbReference type="HOGENOM" id="CLU_2289526_0_0_5"/>
<dbReference type="STRING" id="1105110.MC5_05250"/>
<dbReference type="EMBL" id="CP003338">
    <property type="protein sequence ID" value="AFC71336.1"/>
    <property type="molecule type" value="Genomic_DNA"/>
</dbReference>
<dbReference type="RefSeq" id="WP_014412861.1">
    <property type="nucleotide sequence ID" value="NC_017058.1"/>
</dbReference>
<proteinExistence type="predicted"/>
<dbReference type="KEGG" id="rau:MC5_05250"/>
<organism evidence="1 2">
    <name type="scientific">Rickettsia australis (strain Cutlack)</name>
    <dbReference type="NCBI Taxonomy" id="1105110"/>
    <lineage>
        <taxon>Bacteria</taxon>
        <taxon>Pseudomonadati</taxon>
        <taxon>Pseudomonadota</taxon>
        <taxon>Alphaproteobacteria</taxon>
        <taxon>Rickettsiales</taxon>
        <taxon>Rickettsiaceae</taxon>
        <taxon>Rickettsieae</taxon>
        <taxon>Rickettsia</taxon>
        <taxon>spotted fever group</taxon>
    </lineage>
</organism>
<evidence type="ECO:0000313" key="2">
    <source>
        <dbReference type="Proteomes" id="UP000007589"/>
    </source>
</evidence>
<accession>H8K7U3</accession>
<name>H8K7U3_RICAC</name>
<evidence type="ECO:0000313" key="1">
    <source>
        <dbReference type="EMBL" id="AFC71336.1"/>
    </source>
</evidence>
<dbReference type="AlphaFoldDB" id="H8K7U3"/>